<comment type="caution">
    <text evidence="2">The sequence shown here is derived from an EMBL/GenBank/DDBJ whole genome shotgun (WGS) entry which is preliminary data.</text>
</comment>
<evidence type="ECO:0000313" key="2">
    <source>
        <dbReference type="EMBL" id="MEQ2221196.1"/>
    </source>
</evidence>
<evidence type="ECO:0000313" key="3">
    <source>
        <dbReference type="Proteomes" id="UP001482620"/>
    </source>
</evidence>
<evidence type="ECO:0000256" key="1">
    <source>
        <dbReference type="SAM" id="MobiDB-lite"/>
    </source>
</evidence>
<feature type="compositionally biased region" description="Basic residues" evidence="1">
    <location>
        <begin position="36"/>
        <end position="49"/>
    </location>
</feature>
<feature type="compositionally biased region" description="Basic and acidic residues" evidence="1">
    <location>
        <begin position="61"/>
        <end position="78"/>
    </location>
</feature>
<dbReference type="Proteomes" id="UP001482620">
    <property type="component" value="Unassembled WGS sequence"/>
</dbReference>
<name>A0ABV0SN21_9TELE</name>
<reference evidence="2 3" key="1">
    <citation type="submission" date="2021-06" db="EMBL/GenBank/DDBJ databases">
        <authorList>
            <person name="Palmer J.M."/>
        </authorList>
    </citation>
    <scope>NUCLEOTIDE SEQUENCE [LARGE SCALE GENOMIC DNA]</scope>
    <source>
        <strain evidence="3">if_2019</strain>
        <tissue evidence="2">Muscle</tissue>
    </source>
</reference>
<keyword evidence="3" id="KW-1185">Reference proteome</keyword>
<organism evidence="2 3">
    <name type="scientific">Ilyodon furcidens</name>
    <name type="common">goldbreast splitfin</name>
    <dbReference type="NCBI Taxonomy" id="33524"/>
    <lineage>
        <taxon>Eukaryota</taxon>
        <taxon>Metazoa</taxon>
        <taxon>Chordata</taxon>
        <taxon>Craniata</taxon>
        <taxon>Vertebrata</taxon>
        <taxon>Euteleostomi</taxon>
        <taxon>Actinopterygii</taxon>
        <taxon>Neopterygii</taxon>
        <taxon>Teleostei</taxon>
        <taxon>Neoteleostei</taxon>
        <taxon>Acanthomorphata</taxon>
        <taxon>Ovalentaria</taxon>
        <taxon>Atherinomorphae</taxon>
        <taxon>Cyprinodontiformes</taxon>
        <taxon>Goodeidae</taxon>
        <taxon>Ilyodon</taxon>
    </lineage>
</organism>
<sequence length="124" mass="14238">MSKQVAETWLILPVSCGHLSNYYLLCLVNPPEQSSKLRREKLRAPRGSRHSTSIMMSHQMPRSERDGGEGWEEKDKENISGVSSSKKVGDLDILVFIVEIKPNYCLQNKTKTYLTNKYNQTKHK</sequence>
<gene>
    <name evidence="2" type="ORF">ILYODFUR_013263</name>
</gene>
<dbReference type="EMBL" id="JAHRIQ010001070">
    <property type="protein sequence ID" value="MEQ2221196.1"/>
    <property type="molecule type" value="Genomic_DNA"/>
</dbReference>
<proteinExistence type="predicted"/>
<protein>
    <submittedName>
        <fullName evidence="2">Uncharacterized protein</fullName>
    </submittedName>
</protein>
<accession>A0ABV0SN21</accession>
<feature type="region of interest" description="Disordered" evidence="1">
    <location>
        <begin position="34"/>
        <end position="83"/>
    </location>
</feature>